<gene>
    <name evidence="2" type="ORF">H9Q77_11530</name>
</gene>
<evidence type="ECO:0000256" key="1">
    <source>
        <dbReference type="SAM" id="Coils"/>
    </source>
</evidence>
<feature type="coiled-coil region" evidence="1">
    <location>
        <begin position="12"/>
        <end position="39"/>
    </location>
</feature>
<name>A0A7G9FT42_9FIRM</name>
<evidence type="ECO:0000313" key="2">
    <source>
        <dbReference type="EMBL" id="QNM01724.1"/>
    </source>
</evidence>
<protein>
    <submittedName>
        <fullName evidence="2">Uncharacterized protein</fullName>
    </submittedName>
</protein>
<reference evidence="2 3" key="1">
    <citation type="submission" date="2020-08" db="EMBL/GenBank/DDBJ databases">
        <authorList>
            <person name="Liu C."/>
            <person name="Sun Q."/>
        </authorList>
    </citation>
    <scope>NUCLEOTIDE SEQUENCE [LARGE SCALE GENOMIC DNA]</scope>
    <source>
        <strain evidence="2 3">NSJ-8</strain>
    </source>
</reference>
<organism evidence="2 3">
    <name type="scientific">Simiaoa sunii</name>
    <dbReference type="NCBI Taxonomy" id="2763672"/>
    <lineage>
        <taxon>Bacteria</taxon>
        <taxon>Bacillati</taxon>
        <taxon>Bacillota</taxon>
        <taxon>Clostridia</taxon>
        <taxon>Lachnospirales</taxon>
        <taxon>Lachnospiraceae</taxon>
        <taxon>Simiaoa</taxon>
    </lineage>
</organism>
<dbReference type="AlphaFoldDB" id="A0A7G9FT42"/>
<accession>A0A7G9FT42</accession>
<proteinExistence type="predicted"/>
<keyword evidence="3" id="KW-1185">Reference proteome</keyword>
<dbReference type="Proteomes" id="UP000515981">
    <property type="component" value="Chromosome"/>
</dbReference>
<dbReference type="EMBL" id="CP060633">
    <property type="protein sequence ID" value="QNM01724.1"/>
    <property type="molecule type" value="Genomic_DNA"/>
</dbReference>
<dbReference type="RefSeq" id="WP_249325640.1">
    <property type="nucleotide sequence ID" value="NZ_CP060633.1"/>
</dbReference>
<keyword evidence="1" id="KW-0175">Coiled coil</keyword>
<dbReference type="KEGG" id="ssun:H9Q77_11530"/>
<evidence type="ECO:0000313" key="3">
    <source>
        <dbReference type="Proteomes" id="UP000515981"/>
    </source>
</evidence>
<sequence length="86" mass="9694">MNEHTQQYSDFINSLQSRIQALEDENRFLKERLDEAGVSYADIVSGDAEGVVELYDPDQGARIKKFDVTDKIASDAKAEMKRVVAI</sequence>